<evidence type="ECO:0000256" key="1">
    <source>
        <dbReference type="ARBA" id="ARBA00001936"/>
    </source>
</evidence>
<keyword evidence="6" id="KW-0464">Manganese</keyword>
<keyword evidence="5" id="KW-0460">Magnesium</keyword>
<gene>
    <name evidence="8" type="ORF">FA15DRAFT_760332</name>
</gene>
<dbReference type="SUPFAM" id="SSF55811">
    <property type="entry name" value="Nudix"/>
    <property type="match status" value="1"/>
</dbReference>
<proteinExistence type="predicted"/>
<dbReference type="AlphaFoldDB" id="A0A5C3KFX3"/>
<comment type="cofactor">
    <cofactor evidence="1">
        <name>Mn(2+)</name>
        <dbReference type="ChEBI" id="CHEBI:29035"/>
    </cofactor>
</comment>
<dbReference type="STRING" id="230819.A0A5C3KFX3"/>
<accession>A0A5C3KFX3</accession>
<evidence type="ECO:0000313" key="9">
    <source>
        <dbReference type="Proteomes" id="UP000307440"/>
    </source>
</evidence>
<organism evidence="8 9">
    <name type="scientific">Coprinopsis marcescibilis</name>
    <name type="common">Agaric fungus</name>
    <name type="synonym">Psathyrella marcescibilis</name>
    <dbReference type="NCBI Taxonomy" id="230819"/>
    <lineage>
        <taxon>Eukaryota</taxon>
        <taxon>Fungi</taxon>
        <taxon>Dikarya</taxon>
        <taxon>Basidiomycota</taxon>
        <taxon>Agaricomycotina</taxon>
        <taxon>Agaricomycetes</taxon>
        <taxon>Agaricomycetidae</taxon>
        <taxon>Agaricales</taxon>
        <taxon>Agaricineae</taxon>
        <taxon>Psathyrellaceae</taxon>
        <taxon>Coprinopsis</taxon>
    </lineage>
</organism>
<comment type="cofactor">
    <cofactor evidence="2">
        <name>Mg(2+)</name>
        <dbReference type="ChEBI" id="CHEBI:18420"/>
    </cofactor>
</comment>
<evidence type="ECO:0000256" key="6">
    <source>
        <dbReference type="ARBA" id="ARBA00023211"/>
    </source>
</evidence>
<dbReference type="GO" id="GO:0015938">
    <property type="term" value="P:coenzyme A catabolic process"/>
    <property type="evidence" value="ECO:0007669"/>
    <property type="project" value="TreeGrafter"/>
</dbReference>
<evidence type="ECO:0000256" key="4">
    <source>
        <dbReference type="ARBA" id="ARBA00022801"/>
    </source>
</evidence>
<name>A0A5C3KFX3_COPMA</name>
<evidence type="ECO:0000256" key="3">
    <source>
        <dbReference type="ARBA" id="ARBA00022723"/>
    </source>
</evidence>
<keyword evidence="9" id="KW-1185">Reference proteome</keyword>
<dbReference type="PROSITE" id="PS51462">
    <property type="entry name" value="NUDIX"/>
    <property type="match status" value="1"/>
</dbReference>
<feature type="domain" description="Nudix hydrolase" evidence="7">
    <location>
        <begin position="50"/>
        <end position="230"/>
    </location>
</feature>
<dbReference type="GO" id="GO:0046872">
    <property type="term" value="F:metal ion binding"/>
    <property type="evidence" value="ECO:0007669"/>
    <property type="project" value="UniProtKB-KW"/>
</dbReference>
<sequence length="276" mass="30396">MSMATCSQRAVSSLALPWLTRPFTPKSLGHIRRLLDADIIDASFNHFQKSGNAAVLVPLCNVDNEPSIIFELRAKKLRSHSGEVSFPGGRVDEVRTLLLFITRQLTQAQSDPSLPFAALRETQEELGIDPCRVELLGNFGPPEFNLKGNLRVWPIVGFVHATEGSQSVAEDEVLPSIDMDALRKQVSEDEVATTFHLPLSALTAPARLRSTLFRGDTPYWSIDVTDLVSKHVSPDAPDPNQPGIDEVGPGAEGKIEVWGLTGWYISLLMRKLGVYR</sequence>
<dbReference type="Gene3D" id="3.90.79.10">
    <property type="entry name" value="Nucleoside Triphosphate Pyrophosphohydrolase"/>
    <property type="match status" value="1"/>
</dbReference>
<protein>
    <recommendedName>
        <fullName evidence="7">Nudix hydrolase domain-containing protein</fullName>
    </recommendedName>
</protein>
<dbReference type="EMBL" id="ML210366">
    <property type="protein sequence ID" value="TFK18980.1"/>
    <property type="molecule type" value="Genomic_DNA"/>
</dbReference>
<dbReference type="InterPro" id="IPR045121">
    <property type="entry name" value="CoAse"/>
</dbReference>
<reference evidence="8 9" key="1">
    <citation type="journal article" date="2019" name="Nat. Ecol. Evol.">
        <title>Megaphylogeny resolves global patterns of mushroom evolution.</title>
        <authorList>
            <person name="Varga T."/>
            <person name="Krizsan K."/>
            <person name="Foldi C."/>
            <person name="Dima B."/>
            <person name="Sanchez-Garcia M."/>
            <person name="Sanchez-Ramirez S."/>
            <person name="Szollosi G.J."/>
            <person name="Szarkandi J.G."/>
            <person name="Papp V."/>
            <person name="Albert L."/>
            <person name="Andreopoulos W."/>
            <person name="Angelini C."/>
            <person name="Antonin V."/>
            <person name="Barry K.W."/>
            <person name="Bougher N.L."/>
            <person name="Buchanan P."/>
            <person name="Buyck B."/>
            <person name="Bense V."/>
            <person name="Catcheside P."/>
            <person name="Chovatia M."/>
            <person name="Cooper J."/>
            <person name="Damon W."/>
            <person name="Desjardin D."/>
            <person name="Finy P."/>
            <person name="Geml J."/>
            <person name="Haridas S."/>
            <person name="Hughes K."/>
            <person name="Justo A."/>
            <person name="Karasinski D."/>
            <person name="Kautmanova I."/>
            <person name="Kiss B."/>
            <person name="Kocsube S."/>
            <person name="Kotiranta H."/>
            <person name="LaButti K.M."/>
            <person name="Lechner B.E."/>
            <person name="Liimatainen K."/>
            <person name="Lipzen A."/>
            <person name="Lukacs Z."/>
            <person name="Mihaltcheva S."/>
            <person name="Morgado L.N."/>
            <person name="Niskanen T."/>
            <person name="Noordeloos M.E."/>
            <person name="Ohm R.A."/>
            <person name="Ortiz-Santana B."/>
            <person name="Ovrebo C."/>
            <person name="Racz N."/>
            <person name="Riley R."/>
            <person name="Savchenko A."/>
            <person name="Shiryaev A."/>
            <person name="Soop K."/>
            <person name="Spirin V."/>
            <person name="Szebenyi C."/>
            <person name="Tomsovsky M."/>
            <person name="Tulloss R.E."/>
            <person name="Uehling J."/>
            <person name="Grigoriev I.V."/>
            <person name="Vagvolgyi C."/>
            <person name="Papp T."/>
            <person name="Martin F.M."/>
            <person name="Miettinen O."/>
            <person name="Hibbett D.S."/>
            <person name="Nagy L.G."/>
        </authorList>
    </citation>
    <scope>NUCLEOTIDE SEQUENCE [LARGE SCALE GENOMIC DNA]</scope>
    <source>
        <strain evidence="8 9">CBS 121175</strain>
    </source>
</reference>
<dbReference type="PANTHER" id="PTHR12992:SF24">
    <property type="entry name" value="PEROXISOMAL COENZYME A DIPHOSPHATASE NUDT7"/>
    <property type="match status" value="1"/>
</dbReference>
<keyword evidence="4" id="KW-0378">Hydrolase</keyword>
<dbReference type="PANTHER" id="PTHR12992">
    <property type="entry name" value="NUDIX HYDROLASE"/>
    <property type="match status" value="1"/>
</dbReference>
<dbReference type="InterPro" id="IPR000086">
    <property type="entry name" value="NUDIX_hydrolase_dom"/>
</dbReference>
<keyword evidence="3" id="KW-0479">Metal-binding</keyword>
<dbReference type="OrthoDB" id="206213at2759"/>
<dbReference type="Pfam" id="PF00293">
    <property type="entry name" value="NUDIX"/>
    <property type="match status" value="1"/>
</dbReference>
<evidence type="ECO:0000256" key="5">
    <source>
        <dbReference type="ARBA" id="ARBA00022842"/>
    </source>
</evidence>
<dbReference type="CDD" id="cd03426">
    <property type="entry name" value="NUDIX_CoAse_Nudt7"/>
    <property type="match status" value="1"/>
</dbReference>
<evidence type="ECO:0000256" key="2">
    <source>
        <dbReference type="ARBA" id="ARBA00001946"/>
    </source>
</evidence>
<evidence type="ECO:0000259" key="7">
    <source>
        <dbReference type="PROSITE" id="PS51462"/>
    </source>
</evidence>
<dbReference type="Proteomes" id="UP000307440">
    <property type="component" value="Unassembled WGS sequence"/>
</dbReference>
<evidence type="ECO:0000313" key="8">
    <source>
        <dbReference type="EMBL" id="TFK18980.1"/>
    </source>
</evidence>
<dbReference type="InterPro" id="IPR015797">
    <property type="entry name" value="NUDIX_hydrolase-like_dom_sf"/>
</dbReference>
<dbReference type="GO" id="GO:0010945">
    <property type="term" value="F:coenzyme A diphosphatase activity"/>
    <property type="evidence" value="ECO:0007669"/>
    <property type="project" value="InterPro"/>
</dbReference>